<accession>A0A7D8ULS0</accession>
<dbReference type="Pfam" id="PF01757">
    <property type="entry name" value="Acyl_transf_3"/>
    <property type="match status" value="1"/>
</dbReference>
<dbReference type="InterPro" id="IPR050879">
    <property type="entry name" value="Acyltransferase_3"/>
</dbReference>
<evidence type="ECO:0000313" key="3">
    <source>
        <dbReference type="EMBL" id="TVY51967.1"/>
    </source>
</evidence>
<sequence>MASPGRDSMLEKGYFQDVETDSNPTQWQHARASKSKWNMDFFRPSFLKRTSCQRKQNLRRTAYLDGLRGFAAFLVYWHHHHLWARDATHGDKILDNGWGYDNQYYFVAFPGIRTFFNGGHFAVTVFFVISGYVLSAKPLSLIHAGDYLKLGDNLASALFRRYIRLHLPIMITTFLYMTSWHAFGLWTEDAIHQRNWRDEVWTWYCEFKNFSFVFRTGGELIFSYNFHLWSIPVEFRGSIIIYTALMAFSRCRKNMRLLGEVVLIIYFLYIADGWFGSLFVSGMLLYDLDMLAENDDLPGFFALLEPFKTPIYYVLFAVSMYLGGVPSPSADVQVLRETPGWYYLSFLKPQAVFDYKWFYLFWAATLLIVSIPRISWLKSFFEHRFNQHLGRISFSFYMIHGPVLWIVGNRFYSATGYARETHTIGIPEWINAFPLSKAGPFGFDLAFWVPHLILLPLTLWLAELVTKTIDEPTVRFSAWLYKQVLPKPGK</sequence>
<keyword evidence="1" id="KW-1133">Transmembrane helix</keyword>
<dbReference type="GO" id="GO:0016747">
    <property type="term" value="F:acyltransferase activity, transferring groups other than amino-acyl groups"/>
    <property type="evidence" value="ECO:0007669"/>
    <property type="project" value="InterPro"/>
</dbReference>
<feature type="transmembrane region" description="Helical" evidence="1">
    <location>
        <begin position="165"/>
        <end position="186"/>
    </location>
</feature>
<organism evidence="3 4">
    <name type="scientific">Lachnellula cervina</name>
    <dbReference type="NCBI Taxonomy" id="1316786"/>
    <lineage>
        <taxon>Eukaryota</taxon>
        <taxon>Fungi</taxon>
        <taxon>Dikarya</taxon>
        <taxon>Ascomycota</taxon>
        <taxon>Pezizomycotina</taxon>
        <taxon>Leotiomycetes</taxon>
        <taxon>Helotiales</taxon>
        <taxon>Lachnaceae</taxon>
        <taxon>Lachnellula</taxon>
    </lineage>
</organism>
<feature type="domain" description="Acyltransferase 3" evidence="2">
    <location>
        <begin position="62"/>
        <end position="433"/>
    </location>
</feature>
<feature type="transmembrane region" description="Helical" evidence="1">
    <location>
        <begin position="115"/>
        <end position="134"/>
    </location>
</feature>
<keyword evidence="4" id="KW-1185">Reference proteome</keyword>
<name>A0A7D8ULS0_9HELO</name>
<keyword evidence="1" id="KW-0472">Membrane</keyword>
<comment type="caution">
    <text evidence="3">The sequence shown here is derived from an EMBL/GenBank/DDBJ whole genome shotgun (WGS) entry which is preliminary data.</text>
</comment>
<reference evidence="3 4" key="1">
    <citation type="submission" date="2018-05" db="EMBL/GenBank/DDBJ databases">
        <title>Whole genome sequencing for identification of molecular markers to develop diagnostic detection tools for the regulated plant pathogen Lachnellula willkommii.</title>
        <authorList>
            <person name="Giroux E."/>
            <person name="Bilodeau G."/>
        </authorList>
    </citation>
    <scope>NUCLEOTIDE SEQUENCE [LARGE SCALE GENOMIC DNA]</scope>
    <source>
        <strain evidence="3 4">CBS 625.97</strain>
    </source>
</reference>
<feature type="transmembrane region" description="Helical" evidence="1">
    <location>
        <begin position="226"/>
        <end position="249"/>
    </location>
</feature>
<protein>
    <recommendedName>
        <fullName evidence="2">Acyltransferase 3 domain-containing protein</fullName>
    </recommendedName>
</protein>
<gene>
    <name evidence="3" type="ORF">LCER1_G007331</name>
</gene>
<dbReference type="Proteomes" id="UP000481288">
    <property type="component" value="Unassembled WGS sequence"/>
</dbReference>
<dbReference type="InterPro" id="IPR002656">
    <property type="entry name" value="Acyl_transf_3_dom"/>
</dbReference>
<dbReference type="OrthoDB" id="5819582at2759"/>
<proteinExistence type="predicted"/>
<evidence type="ECO:0000313" key="4">
    <source>
        <dbReference type="Proteomes" id="UP000481288"/>
    </source>
</evidence>
<dbReference type="PANTHER" id="PTHR23028">
    <property type="entry name" value="ACETYLTRANSFERASE"/>
    <property type="match status" value="1"/>
</dbReference>
<evidence type="ECO:0000259" key="2">
    <source>
        <dbReference type="Pfam" id="PF01757"/>
    </source>
</evidence>
<feature type="transmembrane region" description="Helical" evidence="1">
    <location>
        <begin position="261"/>
        <end position="286"/>
    </location>
</feature>
<dbReference type="EMBL" id="QGMG01000698">
    <property type="protein sequence ID" value="TVY51967.1"/>
    <property type="molecule type" value="Genomic_DNA"/>
</dbReference>
<keyword evidence="1" id="KW-0812">Transmembrane</keyword>
<feature type="transmembrane region" description="Helical" evidence="1">
    <location>
        <begin position="388"/>
        <end position="407"/>
    </location>
</feature>
<feature type="transmembrane region" description="Helical" evidence="1">
    <location>
        <begin position="357"/>
        <end position="376"/>
    </location>
</feature>
<dbReference type="AlphaFoldDB" id="A0A7D8ULS0"/>
<dbReference type="PANTHER" id="PTHR23028:SF125">
    <property type="entry name" value="ACYLTRANSFERASE"/>
    <property type="match status" value="1"/>
</dbReference>
<evidence type="ECO:0000256" key="1">
    <source>
        <dbReference type="SAM" id="Phobius"/>
    </source>
</evidence>